<proteinExistence type="predicted"/>
<dbReference type="PRINTS" id="PR00111">
    <property type="entry name" value="ABHYDROLASE"/>
</dbReference>
<keyword evidence="6" id="KW-0408">Iron</keyword>
<dbReference type="InterPro" id="IPR011701">
    <property type="entry name" value="MFS"/>
</dbReference>
<dbReference type="Pfam" id="PF00067">
    <property type="entry name" value="p450"/>
    <property type="match status" value="1"/>
</dbReference>
<dbReference type="PROSITE" id="PS00086">
    <property type="entry name" value="CYTOCHROME_P450"/>
    <property type="match status" value="1"/>
</dbReference>
<evidence type="ECO:0000259" key="11">
    <source>
        <dbReference type="PROSITE" id="PS50850"/>
    </source>
</evidence>
<keyword evidence="5 10" id="KW-1133">Transmembrane helix</keyword>
<dbReference type="InterPro" id="IPR020846">
    <property type="entry name" value="MFS_dom"/>
</dbReference>
<dbReference type="FunFam" id="1.20.1720.10:FF:000009">
    <property type="entry name" value="MFS multidrug transporter"/>
    <property type="match status" value="1"/>
</dbReference>
<evidence type="ECO:0000256" key="6">
    <source>
        <dbReference type="ARBA" id="ARBA00023004"/>
    </source>
</evidence>
<comment type="subcellular location">
    <subcellularLocation>
        <location evidence="1">Membrane</location>
        <topology evidence="1">Multi-pass membrane protein</topology>
    </subcellularLocation>
</comment>
<dbReference type="SUPFAM" id="SSF103473">
    <property type="entry name" value="MFS general substrate transporter"/>
    <property type="match status" value="1"/>
</dbReference>
<evidence type="ECO:0000256" key="3">
    <source>
        <dbReference type="ARBA" id="ARBA00022692"/>
    </source>
</evidence>
<dbReference type="SUPFAM" id="SSF53474">
    <property type="entry name" value="alpha/beta-Hydrolases"/>
    <property type="match status" value="1"/>
</dbReference>
<feature type="transmembrane region" description="Helical" evidence="10">
    <location>
        <begin position="151"/>
        <end position="169"/>
    </location>
</feature>
<dbReference type="InterPro" id="IPR029058">
    <property type="entry name" value="AB_hydrolase_fold"/>
</dbReference>
<dbReference type="Gene3D" id="3.40.50.1820">
    <property type="entry name" value="alpha/beta hydrolase"/>
    <property type="match status" value="1"/>
</dbReference>
<dbReference type="PANTHER" id="PTHR23502:SF51">
    <property type="entry name" value="QUINIDINE RESISTANCE PROTEIN 1-RELATED"/>
    <property type="match status" value="1"/>
</dbReference>
<feature type="domain" description="Major facilitator superfamily (MFS) profile" evidence="11">
    <location>
        <begin position="52"/>
        <end position="512"/>
    </location>
</feature>
<evidence type="ECO:0000256" key="10">
    <source>
        <dbReference type="SAM" id="Phobius"/>
    </source>
</evidence>
<dbReference type="InterPro" id="IPR017972">
    <property type="entry name" value="Cyt_P450_CS"/>
</dbReference>
<feature type="transmembrane region" description="Helical" evidence="10">
    <location>
        <begin position="300"/>
        <end position="322"/>
    </location>
</feature>
<evidence type="ECO:0000256" key="7">
    <source>
        <dbReference type="ARBA" id="ARBA00023136"/>
    </source>
</evidence>
<keyword evidence="4" id="KW-0479">Metal-binding</keyword>
<feature type="transmembrane region" description="Helical" evidence="10">
    <location>
        <begin position="118"/>
        <end position="139"/>
    </location>
</feature>
<evidence type="ECO:0000256" key="9">
    <source>
        <dbReference type="SAM" id="MobiDB-lite"/>
    </source>
</evidence>
<feature type="transmembrane region" description="Helical" evidence="10">
    <location>
        <begin position="176"/>
        <end position="195"/>
    </location>
</feature>
<feature type="transmembrane region" description="Helical" evidence="10">
    <location>
        <begin position="391"/>
        <end position="410"/>
    </location>
</feature>
<feature type="transmembrane region" description="Helical" evidence="10">
    <location>
        <begin position="481"/>
        <end position="504"/>
    </location>
</feature>
<dbReference type="GO" id="GO:0022857">
    <property type="term" value="F:transmembrane transporter activity"/>
    <property type="evidence" value="ECO:0007669"/>
    <property type="project" value="InterPro"/>
</dbReference>
<dbReference type="CDD" id="cd17323">
    <property type="entry name" value="MFS_Tpo1_MDR_like"/>
    <property type="match status" value="1"/>
</dbReference>
<evidence type="ECO:0000256" key="4">
    <source>
        <dbReference type="ARBA" id="ARBA00022723"/>
    </source>
</evidence>
<dbReference type="GO" id="GO:0016705">
    <property type="term" value="F:oxidoreductase activity, acting on paired donors, with incorporation or reduction of molecular oxygen"/>
    <property type="evidence" value="ECO:0007669"/>
    <property type="project" value="InterPro"/>
</dbReference>
<keyword evidence="3 10" id="KW-0812">Transmembrane</keyword>
<dbReference type="InterPro" id="IPR001128">
    <property type="entry name" value="Cyt_P450"/>
</dbReference>
<feature type="compositionally biased region" description="Basic and acidic residues" evidence="9">
    <location>
        <begin position="1"/>
        <end position="30"/>
    </location>
</feature>
<keyword evidence="8" id="KW-0325">Glycoprotein</keyword>
<dbReference type="Gene3D" id="1.20.1250.20">
    <property type="entry name" value="MFS general substrate transporter like domains"/>
    <property type="match status" value="1"/>
</dbReference>
<feature type="transmembrane region" description="Helical" evidence="10">
    <location>
        <begin position="207"/>
        <end position="226"/>
    </location>
</feature>
<reference evidence="12" key="1">
    <citation type="submission" date="2019-05" db="EMBL/GenBank/DDBJ databases">
        <authorList>
            <person name="Piombo E."/>
        </authorList>
    </citation>
    <scope>NUCLEOTIDE SEQUENCE</scope>
    <source>
        <strain evidence="12">C2S</strain>
    </source>
</reference>
<dbReference type="PRINTS" id="PR00412">
    <property type="entry name" value="EPOXHYDRLASE"/>
</dbReference>
<organism evidence="12 13">
    <name type="scientific">Fusarium fujikuroi</name>
    <name type="common">Bakanae and foot rot disease fungus</name>
    <name type="synonym">Gibberella fujikuroi</name>
    <dbReference type="NCBI Taxonomy" id="5127"/>
    <lineage>
        <taxon>Eukaryota</taxon>
        <taxon>Fungi</taxon>
        <taxon>Dikarya</taxon>
        <taxon>Ascomycota</taxon>
        <taxon>Pezizomycotina</taxon>
        <taxon>Sordariomycetes</taxon>
        <taxon>Hypocreomycetidae</taxon>
        <taxon>Hypocreales</taxon>
        <taxon>Nectriaceae</taxon>
        <taxon>Fusarium</taxon>
        <taxon>Fusarium fujikuroi species complex</taxon>
    </lineage>
</organism>
<name>A0A9Q9UBS0_FUSFU</name>
<dbReference type="GO" id="GO:0005886">
    <property type="term" value="C:plasma membrane"/>
    <property type="evidence" value="ECO:0007669"/>
    <property type="project" value="TreeGrafter"/>
</dbReference>
<dbReference type="InterPro" id="IPR036259">
    <property type="entry name" value="MFS_trans_sf"/>
</dbReference>
<dbReference type="Pfam" id="PF07690">
    <property type="entry name" value="MFS_1"/>
    <property type="match status" value="1"/>
</dbReference>
<dbReference type="InterPro" id="IPR000073">
    <property type="entry name" value="AB_hydrolase_1"/>
</dbReference>
<sequence length="1207" mass="132755">MSAPKQDDDHIGDSESTHTRVSDHDPEKQSNAEIEVPDAPYSSFSLWQKRLIVLAAASTALFSPMTAQIYFPALPAIANDLGVTTSQINLTVTTYMIFQGITPMFIGSLADSGGRRPAYLVCFTIYIAANIGLALAPSYGALLGLRCLQSAGSASTVALCFAVVADVVTSAERGQYIGLTAVPSVLGPSLGPIIGGVLAEFLGWRSIFWFLAIFAGVAIVLLALFYPETCREIVGDGSIKAPLVYRSVWQILVSRRKRSESEKNGLSRQGSRASTVKKFKFKFPNVLDSILMLFEKETGFLLGFSSICFAGFYCIATAMPTLFKEIYGYNELEIGLTFLPMAAGSVIAAFIVGAFTNRNFKRHCEKQGIPYERSKQQDLSGFPIERARLEIGFPLLMLAAATLVCWGWAVHARAHIAVPCVLSGILGVGVVGFNNTVNSLLIDIHPRKAGTASAANNLTRCLVGAGASAAIVPMIDAMGTGWAFTLVGGLYVLGCPILITVMFVSHLIHNCRLTVSPGSGSGYEKSDFYLATALSKPHIDWHLNPEFQDNLDLLSERDVRRYRLQRRLIGPVYQTSNLIQYEAAIDEVLARSIAKLKTLNGAQVELNEWMHIIAVECLGAVVLSWSPGMLKNGTDNGSGAHAYHGWRRKSVFGLFPMAAKLEFLHKSIGRLFSTIWGVNFQPPKNFRPFFPDVGKRVSRRVNAATKSKLNKDSRKDLLADLIHLHRKKPNFTEIYLRKMAVTNFGAGHETMASTLTSIFALLGSNEEVQEQVSLEILETSNPAEYSTAPRLPETQSLIKEAKRLYPVISMSLPRKVPSEGLHLHGYHFPPNTTVGCNPVALHRNPDIFGSDSDMFNPARWLTADPDAARAMERVNLSWGGGSRSCPGRHLAELVVFKIVPALVKEFKIERWFLDRFSSIQIHGTTMVIPIVTENALIKGSRVAYGVYGTGKPVVLIHGTPSSSLIWRNIVPKLVDGGYKVHVFDLLGFGLSERPWDSVVDTSMTGQVAILEGLLELWGLEKTHIIAHDIGGGIAQRFSIFSPERVLSLTLIDVVSFDSYPSKRTKQQMQNGLEALIKTGSDQHRAHFREWLLSAVKNPDKLEKSSLNTYLDYISGPIGQSSLFEHQVRHYDPKHTLEVAPRLGELEKLPVQLIWGADDVWQVVDWAHKLHNAIPGSELIIVEDAGHFSPEDQPEKISELLISFLGKH</sequence>
<keyword evidence="2" id="KW-0813">Transport</keyword>
<dbReference type="EMBL" id="CABFJX010000223">
    <property type="protein sequence ID" value="VTT67806.1"/>
    <property type="molecule type" value="Genomic_DNA"/>
</dbReference>
<feature type="region of interest" description="Disordered" evidence="9">
    <location>
        <begin position="1"/>
        <end position="34"/>
    </location>
</feature>
<evidence type="ECO:0000256" key="5">
    <source>
        <dbReference type="ARBA" id="ARBA00022989"/>
    </source>
</evidence>
<dbReference type="GO" id="GO:0005506">
    <property type="term" value="F:iron ion binding"/>
    <property type="evidence" value="ECO:0007669"/>
    <property type="project" value="InterPro"/>
</dbReference>
<feature type="transmembrane region" description="Helical" evidence="10">
    <location>
        <begin position="51"/>
        <end position="71"/>
    </location>
</feature>
<keyword evidence="7 10" id="KW-0472">Membrane</keyword>
<dbReference type="Proteomes" id="UP000760494">
    <property type="component" value="Unassembled WGS sequence"/>
</dbReference>
<dbReference type="GO" id="GO:0020037">
    <property type="term" value="F:heme binding"/>
    <property type="evidence" value="ECO:0007669"/>
    <property type="project" value="InterPro"/>
</dbReference>
<dbReference type="PROSITE" id="PS50850">
    <property type="entry name" value="MFS"/>
    <property type="match status" value="1"/>
</dbReference>
<feature type="transmembrane region" description="Helical" evidence="10">
    <location>
        <begin position="416"/>
        <end position="437"/>
    </location>
</feature>
<evidence type="ECO:0000256" key="8">
    <source>
        <dbReference type="ARBA" id="ARBA00023180"/>
    </source>
</evidence>
<comment type="caution">
    <text evidence="12">The sequence shown here is derived from an EMBL/GenBank/DDBJ whole genome shotgun (WGS) entry which is preliminary data.</text>
</comment>
<dbReference type="PANTHER" id="PTHR23502">
    <property type="entry name" value="MAJOR FACILITATOR SUPERFAMILY"/>
    <property type="match status" value="1"/>
</dbReference>
<feature type="transmembrane region" description="Helical" evidence="10">
    <location>
        <begin position="334"/>
        <end position="356"/>
    </location>
</feature>
<evidence type="ECO:0000313" key="12">
    <source>
        <dbReference type="EMBL" id="VTT67806.1"/>
    </source>
</evidence>
<dbReference type="InterPro" id="IPR036396">
    <property type="entry name" value="Cyt_P450_sf"/>
</dbReference>
<dbReference type="GO" id="GO:0004497">
    <property type="term" value="F:monooxygenase activity"/>
    <property type="evidence" value="ECO:0007669"/>
    <property type="project" value="InterPro"/>
</dbReference>
<protein>
    <recommendedName>
        <fullName evidence="11">Major facilitator superfamily (MFS) profile domain-containing protein</fullName>
    </recommendedName>
</protein>
<dbReference type="SUPFAM" id="SSF48264">
    <property type="entry name" value="Cytochrome P450"/>
    <property type="match status" value="1"/>
</dbReference>
<dbReference type="AlphaFoldDB" id="A0A9Q9UBS0"/>
<gene>
    <name evidence="12" type="ORF">C2S_896</name>
</gene>
<evidence type="ECO:0000313" key="13">
    <source>
        <dbReference type="Proteomes" id="UP000760494"/>
    </source>
</evidence>
<evidence type="ECO:0000256" key="2">
    <source>
        <dbReference type="ARBA" id="ARBA00022448"/>
    </source>
</evidence>
<accession>A0A9Q9UBS0</accession>
<feature type="transmembrane region" description="Helical" evidence="10">
    <location>
        <begin position="86"/>
        <end position="106"/>
    </location>
</feature>
<dbReference type="Gene3D" id="1.10.630.10">
    <property type="entry name" value="Cytochrome P450"/>
    <property type="match status" value="1"/>
</dbReference>
<dbReference type="Pfam" id="PF00561">
    <property type="entry name" value="Abhydrolase_1"/>
    <property type="match status" value="1"/>
</dbReference>
<dbReference type="Gene3D" id="1.20.1720.10">
    <property type="entry name" value="Multidrug resistance protein D"/>
    <property type="match status" value="1"/>
</dbReference>
<evidence type="ECO:0000256" key="1">
    <source>
        <dbReference type="ARBA" id="ARBA00004141"/>
    </source>
</evidence>
<dbReference type="InterPro" id="IPR000639">
    <property type="entry name" value="Epox_hydrolase-like"/>
</dbReference>